<evidence type="ECO:0000256" key="7">
    <source>
        <dbReference type="ARBA" id="ARBA00022743"/>
    </source>
</evidence>
<dbReference type="Gene3D" id="3.40.50.300">
    <property type="entry name" value="P-loop containing nucleotide triphosphate hydrolases"/>
    <property type="match status" value="1"/>
</dbReference>
<evidence type="ECO:0000256" key="4">
    <source>
        <dbReference type="ARBA" id="ARBA00022525"/>
    </source>
</evidence>
<comment type="subcellular location">
    <subcellularLocation>
        <location evidence="2">Secreted</location>
    </subcellularLocation>
</comment>
<dbReference type="PANTHER" id="PTHR11500:SF0">
    <property type="entry name" value="BETA-CASEIN"/>
    <property type="match status" value="1"/>
</dbReference>
<comment type="function">
    <text evidence="1">Important role in determination of the surface properties of the casein micelles.</text>
</comment>
<keyword evidence="9" id="KW-0175">Coiled coil</keyword>
<evidence type="ECO:0000259" key="10">
    <source>
        <dbReference type="Pfam" id="PF00685"/>
    </source>
</evidence>
<dbReference type="Pfam" id="PF00363">
    <property type="entry name" value="Casein"/>
    <property type="match status" value="1"/>
</dbReference>
<accession>A0ABN8ZE57</accession>
<dbReference type="PROSITE" id="PS00306">
    <property type="entry name" value="CASEIN_ALPHA_BETA"/>
    <property type="match status" value="1"/>
</dbReference>
<dbReference type="InterPro" id="IPR000863">
    <property type="entry name" value="Sulfotransferase_dom"/>
</dbReference>
<evidence type="ECO:0000256" key="1">
    <source>
        <dbReference type="ARBA" id="ARBA00002287"/>
    </source>
</evidence>
<dbReference type="InterPro" id="IPR016345">
    <property type="entry name" value="Casein_beta"/>
</dbReference>
<dbReference type="EMBL" id="OX459968">
    <property type="protein sequence ID" value="CAI9172069.1"/>
    <property type="molecule type" value="Genomic_DNA"/>
</dbReference>
<evidence type="ECO:0000313" key="11">
    <source>
        <dbReference type="EMBL" id="CAI9172069.1"/>
    </source>
</evidence>
<comment type="similarity">
    <text evidence="3">Belongs to the beta-casein family.</text>
</comment>
<reference evidence="11" key="1">
    <citation type="submission" date="2023-04" db="EMBL/GenBank/DDBJ databases">
        <authorList>
            <consortium name="ELIXIR-Norway"/>
        </authorList>
    </citation>
    <scope>NUCLEOTIDE SEQUENCE [LARGE SCALE GENOMIC DNA]</scope>
</reference>
<dbReference type="Proteomes" id="UP001176941">
    <property type="component" value="Chromosome 32"/>
</dbReference>
<keyword evidence="8" id="KW-0808">Transferase</keyword>
<evidence type="ECO:0000256" key="8">
    <source>
        <dbReference type="RuleBase" id="RU361155"/>
    </source>
</evidence>
<dbReference type="InterPro" id="IPR031305">
    <property type="entry name" value="Casein_CS"/>
</dbReference>
<dbReference type="EC" id="2.8.2.-" evidence="8"/>
<gene>
    <name evidence="11" type="ORF">MRATA1EN1_LOCUS21031</name>
</gene>
<evidence type="ECO:0000256" key="9">
    <source>
        <dbReference type="SAM" id="Coils"/>
    </source>
</evidence>
<keyword evidence="7" id="KW-0494">Milk protein</keyword>
<keyword evidence="5" id="KW-0597">Phosphoprotein</keyword>
<proteinExistence type="inferred from homology"/>
<evidence type="ECO:0000256" key="3">
    <source>
        <dbReference type="ARBA" id="ARBA00008083"/>
    </source>
</evidence>
<dbReference type="InterPro" id="IPR027417">
    <property type="entry name" value="P-loop_NTPase"/>
</dbReference>
<evidence type="ECO:0000256" key="6">
    <source>
        <dbReference type="ARBA" id="ARBA00022729"/>
    </source>
</evidence>
<name>A0ABN8ZE57_RANTA</name>
<keyword evidence="6" id="KW-0732">Signal</keyword>
<evidence type="ECO:0000256" key="2">
    <source>
        <dbReference type="ARBA" id="ARBA00004613"/>
    </source>
</evidence>
<feature type="coiled-coil region" evidence="9">
    <location>
        <begin position="68"/>
        <end position="95"/>
    </location>
</feature>
<evidence type="ECO:0000313" key="12">
    <source>
        <dbReference type="Proteomes" id="UP001176941"/>
    </source>
</evidence>
<sequence length="580" mass="67149">MPLNTIYKQPQNQIIIHSGSPSLLVLYFGKEELRAMKVLILACLVALALAKEVNTEKNVEINKTRTVRLCVENRITNIVNKIEKLQNEGQQQTEDELQDKIHPFAQTQSLVYPFTGPIPYSLPQNFLPLPQTPVMVSPFLQPEIMGVSEVKETMVPKHKEMPFPKYPVEPFAEGQSLTLTEVENLHLPLPLPQSWMHQTPQPLPPTVMFPPQSVLSLSQPKVLSVPQKAVPYPQRDMPIQAFLLYQEPVPGPVRGPFPIIEVRSIYAPNLQRQTKFWKPKVYHSTMSSSKPAYADYFGRIGGMPLYKKFIQNWREVEKFEARPDDLVIVTYPKSGTTWISEIVCMIYADGDVEKCKKDVIFNRVPYLECRNDQMMNGVKQLKGMASPRIVKSHLPPELLPLSFWEKNCKIIYLARNAKDVAVSYYFFFLMVTANPDPGSFQDFVEKFMDGEVPYGSWYKHTKSWWEKRENPQVLFLFYEDMKEDIRKEVMKLIKFLGKETSDEIVDKIIKHTSFQEMKNNPSTNYETLPDEIMNHKVSPFMRKGIVGDWKNHFTVALNEKFDMHYEQQMKGSTLKFRTEA</sequence>
<keyword evidence="12" id="KW-1185">Reference proteome</keyword>
<evidence type="ECO:0000256" key="5">
    <source>
        <dbReference type="ARBA" id="ARBA00022553"/>
    </source>
</evidence>
<dbReference type="Pfam" id="PF00685">
    <property type="entry name" value="Sulfotransfer_1"/>
    <property type="match status" value="1"/>
</dbReference>
<dbReference type="InterPro" id="IPR001588">
    <property type="entry name" value="Casein"/>
</dbReference>
<comment type="similarity">
    <text evidence="8">Belongs to the sulfotransferase 1 family.</text>
</comment>
<protein>
    <recommendedName>
        <fullName evidence="8">Sulfotransferase</fullName>
        <ecNumber evidence="8">2.8.2.-</ecNumber>
    </recommendedName>
</protein>
<organism evidence="11 12">
    <name type="scientific">Rangifer tarandus platyrhynchus</name>
    <name type="common">Svalbard reindeer</name>
    <dbReference type="NCBI Taxonomy" id="3082113"/>
    <lineage>
        <taxon>Eukaryota</taxon>
        <taxon>Metazoa</taxon>
        <taxon>Chordata</taxon>
        <taxon>Craniata</taxon>
        <taxon>Vertebrata</taxon>
        <taxon>Euteleostomi</taxon>
        <taxon>Mammalia</taxon>
        <taxon>Eutheria</taxon>
        <taxon>Laurasiatheria</taxon>
        <taxon>Artiodactyla</taxon>
        <taxon>Ruminantia</taxon>
        <taxon>Pecora</taxon>
        <taxon>Cervidae</taxon>
        <taxon>Odocoileinae</taxon>
        <taxon>Rangifer</taxon>
    </lineage>
</organism>
<dbReference type="PANTHER" id="PTHR11500">
    <property type="entry name" value="BETA CASEIN"/>
    <property type="match status" value="1"/>
</dbReference>
<dbReference type="SUPFAM" id="SSF52540">
    <property type="entry name" value="P-loop containing nucleoside triphosphate hydrolases"/>
    <property type="match status" value="1"/>
</dbReference>
<feature type="domain" description="Sulfotransferase" evidence="10">
    <location>
        <begin position="323"/>
        <end position="572"/>
    </location>
</feature>
<keyword evidence="4" id="KW-0964">Secreted</keyword>